<dbReference type="Proteomes" id="UP000824533">
    <property type="component" value="Linkage Group LG12"/>
</dbReference>
<protein>
    <submittedName>
        <fullName evidence="1">Uncharacterized protein</fullName>
    </submittedName>
</protein>
<keyword evidence="2" id="KW-1185">Reference proteome</keyword>
<accession>A0ACC1D0I3</accession>
<name>A0ACC1D0I3_9NEOP</name>
<dbReference type="EMBL" id="CM034398">
    <property type="protein sequence ID" value="KAJ0177408.1"/>
    <property type="molecule type" value="Genomic_DNA"/>
</dbReference>
<organism evidence="1 2">
    <name type="scientific">Dendrolimus kikuchii</name>
    <dbReference type="NCBI Taxonomy" id="765133"/>
    <lineage>
        <taxon>Eukaryota</taxon>
        <taxon>Metazoa</taxon>
        <taxon>Ecdysozoa</taxon>
        <taxon>Arthropoda</taxon>
        <taxon>Hexapoda</taxon>
        <taxon>Insecta</taxon>
        <taxon>Pterygota</taxon>
        <taxon>Neoptera</taxon>
        <taxon>Endopterygota</taxon>
        <taxon>Lepidoptera</taxon>
        <taxon>Glossata</taxon>
        <taxon>Ditrysia</taxon>
        <taxon>Bombycoidea</taxon>
        <taxon>Lasiocampidae</taxon>
        <taxon>Dendrolimus</taxon>
    </lineage>
</organism>
<evidence type="ECO:0000313" key="1">
    <source>
        <dbReference type="EMBL" id="KAJ0177408.1"/>
    </source>
</evidence>
<sequence length="172" mass="20173">MYYSITINYLIFIHSVMINLTHGQPEHTKSLEELVDEYEDDKNSMIAVTESDNYKLYDDFYEEIDNRLSIESSMNMIFFGPVNSFMRLDTETILHILFHTKKHLIPIERVLLAWDIVTDGKTAAFLQGREYLAFGTLLNIIPEEDLYYVNFGDPSVMKYFATVNVKLHKRKV</sequence>
<gene>
    <name evidence="1" type="ORF">K1T71_007417</name>
</gene>
<evidence type="ECO:0000313" key="2">
    <source>
        <dbReference type="Proteomes" id="UP000824533"/>
    </source>
</evidence>
<comment type="caution">
    <text evidence="1">The sequence shown here is derived from an EMBL/GenBank/DDBJ whole genome shotgun (WGS) entry which is preliminary data.</text>
</comment>
<reference evidence="1 2" key="1">
    <citation type="journal article" date="2021" name="Front. Genet.">
        <title>Chromosome-Level Genome Assembly Reveals Significant Gene Expansion in the Toll and IMD Signaling Pathways of Dendrolimus kikuchii.</title>
        <authorList>
            <person name="Zhou J."/>
            <person name="Wu P."/>
            <person name="Xiong Z."/>
            <person name="Liu N."/>
            <person name="Zhao N."/>
            <person name="Ji M."/>
            <person name="Qiu Y."/>
            <person name="Yang B."/>
        </authorList>
    </citation>
    <scope>NUCLEOTIDE SEQUENCE [LARGE SCALE GENOMIC DNA]</scope>
    <source>
        <strain evidence="1">Ann1</strain>
    </source>
</reference>
<proteinExistence type="predicted"/>